<keyword evidence="3" id="KW-1185">Reference proteome</keyword>
<sequence length="109" mass="12002">MRLKAIALMCCVALGTLPSLTAAQVETKCESRYRIYFGNGIRNTPQDWEASKDELAAMIGARFNGVPVSYANAINPTGDLLMTFSACSSKSWLKTLISRGSYLFARRWG</sequence>
<feature type="signal peptide" evidence="1">
    <location>
        <begin position="1"/>
        <end position="22"/>
    </location>
</feature>
<feature type="chain" id="PRO_5046649067" evidence="1">
    <location>
        <begin position="23"/>
        <end position="109"/>
    </location>
</feature>
<dbReference type="RefSeq" id="WP_316680897.1">
    <property type="nucleotide sequence ID" value="NZ_CATZLL010000005.1"/>
</dbReference>
<evidence type="ECO:0000313" key="2">
    <source>
        <dbReference type="EMBL" id="CAJ0813396.1"/>
    </source>
</evidence>
<organism evidence="2 3">
    <name type="scientific">Ralstonia flaminis</name>
    <dbReference type="NCBI Taxonomy" id="3058597"/>
    <lineage>
        <taxon>Bacteria</taxon>
        <taxon>Pseudomonadati</taxon>
        <taxon>Pseudomonadota</taxon>
        <taxon>Betaproteobacteria</taxon>
        <taxon>Burkholderiales</taxon>
        <taxon>Burkholderiaceae</taxon>
        <taxon>Ralstonia</taxon>
    </lineage>
</organism>
<evidence type="ECO:0000256" key="1">
    <source>
        <dbReference type="SAM" id="SignalP"/>
    </source>
</evidence>
<gene>
    <name evidence="2" type="ORF">LMG18101_01890</name>
</gene>
<reference evidence="2 3" key="1">
    <citation type="submission" date="2023-07" db="EMBL/GenBank/DDBJ databases">
        <authorList>
            <person name="Peeters C."/>
        </authorList>
    </citation>
    <scope>NUCLEOTIDE SEQUENCE [LARGE SCALE GENOMIC DNA]</scope>
    <source>
        <strain evidence="2 3">LMG 18101</strain>
    </source>
</reference>
<protein>
    <submittedName>
        <fullName evidence="2">Uncharacterized protein</fullName>
    </submittedName>
</protein>
<dbReference type="EMBL" id="CATZLL010000005">
    <property type="protein sequence ID" value="CAJ0813396.1"/>
    <property type="molecule type" value="Genomic_DNA"/>
</dbReference>
<dbReference type="Proteomes" id="UP001189757">
    <property type="component" value="Unassembled WGS sequence"/>
</dbReference>
<keyword evidence="1" id="KW-0732">Signal</keyword>
<proteinExistence type="predicted"/>
<name>A0ABN9JLC7_9RALS</name>
<evidence type="ECO:0000313" key="3">
    <source>
        <dbReference type="Proteomes" id="UP001189757"/>
    </source>
</evidence>
<comment type="caution">
    <text evidence="2">The sequence shown here is derived from an EMBL/GenBank/DDBJ whole genome shotgun (WGS) entry which is preliminary data.</text>
</comment>
<accession>A0ABN9JLC7</accession>